<dbReference type="GeneID" id="5545367"/>
<keyword evidence="5" id="KW-0720">Serine protease</keyword>
<dbReference type="KEGG" id="vpo:Kpol_1072p38"/>
<dbReference type="PhylomeDB" id="A7TKQ6"/>
<dbReference type="GO" id="GO:0008236">
    <property type="term" value="F:serine-type peptidase activity"/>
    <property type="evidence" value="ECO:0007669"/>
    <property type="project" value="UniProtKB-KW"/>
</dbReference>
<evidence type="ECO:0000256" key="4">
    <source>
        <dbReference type="ARBA" id="ARBA00022801"/>
    </source>
</evidence>
<evidence type="ECO:0000313" key="10">
    <source>
        <dbReference type="EMBL" id="EDO17168.1"/>
    </source>
</evidence>
<dbReference type="InterPro" id="IPR050278">
    <property type="entry name" value="Serine_Prot_S9B/DPPIV"/>
</dbReference>
<dbReference type="eggNOG" id="KOG2100">
    <property type="taxonomic scope" value="Eukaryota"/>
</dbReference>
<dbReference type="Pfam" id="PF00326">
    <property type="entry name" value="Peptidase_S9"/>
    <property type="match status" value="1"/>
</dbReference>
<dbReference type="HOGENOM" id="CLU_006105_0_1_1"/>
<dbReference type="SUPFAM" id="SSF82171">
    <property type="entry name" value="DPP6 N-terminal domain-like"/>
    <property type="match status" value="1"/>
</dbReference>
<evidence type="ECO:0008006" key="12">
    <source>
        <dbReference type="Google" id="ProtNLM"/>
    </source>
</evidence>
<dbReference type="InterPro" id="IPR001375">
    <property type="entry name" value="Peptidase_S9_cat"/>
</dbReference>
<feature type="domain" description="Peptidase S9 prolyl oligopeptidase catalytic" evidence="8">
    <location>
        <begin position="688"/>
        <end position="891"/>
    </location>
</feature>
<dbReference type="PANTHER" id="PTHR11731">
    <property type="entry name" value="PROTEASE FAMILY S9B,C DIPEPTIDYL-PEPTIDASE IV-RELATED"/>
    <property type="match status" value="1"/>
</dbReference>
<dbReference type="EMBL" id="DS480409">
    <property type="protein sequence ID" value="EDO17168.1"/>
    <property type="molecule type" value="Genomic_DNA"/>
</dbReference>
<dbReference type="GO" id="GO:0008239">
    <property type="term" value="F:dipeptidyl-peptidase activity"/>
    <property type="evidence" value="ECO:0007669"/>
    <property type="project" value="TreeGrafter"/>
</dbReference>
<evidence type="ECO:0000256" key="3">
    <source>
        <dbReference type="ARBA" id="ARBA00022670"/>
    </source>
</evidence>
<name>A7TKQ6_VANPO</name>
<feature type="domain" description="Dipeptidylpeptidase IV N-terminal" evidence="9">
    <location>
        <begin position="216"/>
        <end position="593"/>
    </location>
</feature>
<dbReference type="PANTHER" id="PTHR11731:SF160">
    <property type="entry name" value="DIPEPTIDYL AMINOPEPTIDASE A"/>
    <property type="match status" value="1"/>
</dbReference>
<evidence type="ECO:0000259" key="8">
    <source>
        <dbReference type="Pfam" id="PF00326"/>
    </source>
</evidence>
<dbReference type="Proteomes" id="UP000000267">
    <property type="component" value="Unassembled WGS sequence"/>
</dbReference>
<keyword evidence="3" id="KW-0645">Protease</keyword>
<keyword evidence="11" id="KW-1185">Reference proteome</keyword>
<keyword evidence="2" id="KW-0031">Aminopeptidase</keyword>
<dbReference type="GO" id="GO:0004177">
    <property type="term" value="F:aminopeptidase activity"/>
    <property type="evidence" value="ECO:0007669"/>
    <property type="project" value="UniProtKB-KW"/>
</dbReference>
<feature type="transmembrane region" description="Helical" evidence="7">
    <location>
        <begin position="90"/>
        <end position="109"/>
    </location>
</feature>
<evidence type="ECO:0000256" key="6">
    <source>
        <dbReference type="ARBA" id="ARBA00023180"/>
    </source>
</evidence>
<keyword evidence="7" id="KW-0812">Transmembrane</keyword>
<dbReference type="OrthoDB" id="16520at2759"/>
<evidence type="ECO:0000256" key="1">
    <source>
        <dbReference type="ARBA" id="ARBA00006150"/>
    </source>
</evidence>
<evidence type="ECO:0000256" key="7">
    <source>
        <dbReference type="SAM" id="Phobius"/>
    </source>
</evidence>
<dbReference type="InterPro" id="IPR029058">
    <property type="entry name" value="AB_hydrolase_fold"/>
</dbReference>
<dbReference type="GO" id="GO:0005802">
    <property type="term" value="C:trans-Golgi network"/>
    <property type="evidence" value="ECO:0007669"/>
    <property type="project" value="EnsemblFungi"/>
</dbReference>
<proteinExistence type="inferred from homology"/>
<dbReference type="GO" id="GO:0006508">
    <property type="term" value="P:proteolysis"/>
    <property type="evidence" value="ECO:0007669"/>
    <property type="project" value="UniProtKB-KW"/>
</dbReference>
<evidence type="ECO:0000256" key="5">
    <source>
        <dbReference type="ARBA" id="ARBA00022825"/>
    </source>
</evidence>
<dbReference type="Gene3D" id="2.140.10.30">
    <property type="entry name" value="Dipeptidylpeptidase IV, N-terminal domain"/>
    <property type="match status" value="1"/>
</dbReference>
<evidence type="ECO:0000313" key="11">
    <source>
        <dbReference type="Proteomes" id="UP000000267"/>
    </source>
</evidence>
<dbReference type="SUPFAM" id="SSF53474">
    <property type="entry name" value="alpha/beta-Hydrolases"/>
    <property type="match status" value="1"/>
</dbReference>
<organism evidence="11">
    <name type="scientific">Vanderwaltozyma polyspora (strain ATCC 22028 / DSM 70294 / BCRC 21397 / CBS 2163 / NBRC 10782 / NRRL Y-8283 / UCD 57-17)</name>
    <name type="common">Kluyveromyces polysporus</name>
    <dbReference type="NCBI Taxonomy" id="436907"/>
    <lineage>
        <taxon>Eukaryota</taxon>
        <taxon>Fungi</taxon>
        <taxon>Dikarya</taxon>
        <taxon>Ascomycota</taxon>
        <taxon>Saccharomycotina</taxon>
        <taxon>Saccharomycetes</taxon>
        <taxon>Saccharomycetales</taxon>
        <taxon>Saccharomycetaceae</taxon>
        <taxon>Vanderwaltozyma</taxon>
    </lineage>
</organism>
<dbReference type="FunFam" id="3.40.50.1820:FF:000003">
    <property type="entry name" value="Dipeptidyl peptidase 4"/>
    <property type="match status" value="1"/>
</dbReference>
<reference evidence="10 11" key="1">
    <citation type="journal article" date="2007" name="Proc. Natl. Acad. Sci. U.S.A.">
        <title>Independent sorting-out of thousands of duplicated gene pairs in two yeast species descended from a whole-genome duplication.</title>
        <authorList>
            <person name="Scannell D.R."/>
            <person name="Frank A.C."/>
            <person name="Conant G.C."/>
            <person name="Byrne K.P."/>
            <person name="Woolfit M."/>
            <person name="Wolfe K.H."/>
        </authorList>
    </citation>
    <scope>NUCLEOTIDE SEQUENCE [LARGE SCALE GENOMIC DNA]</scope>
    <source>
        <strain evidence="11">ATCC 22028 / DSM 70294 / BCRC 21397 / CBS 2163 / NBRC 10782 / NRRL Y-8283 / UCD 57-17</strain>
    </source>
</reference>
<dbReference type="Gene3D" id="3.40.50.1820">
    <property type="entry name" value="alpha/beta hydrolase"/>
    <property type="match status" value="1"/>
</dbReference>
<dbReference type="GO" id="GO:0005886">
    <property type="term" value="C:plasma membrane"/>
    <property type="evidence" value="ECO:0007669"/>
    <property type="project" value="TreeGrafter"/>
</dbReference>
<gene>
    <name evidence="10" type="ORF">Kpol_1072p38</name>
</gene>
<evidence type="ECO:0000259" key="9">
    <source>
        <dbReference type="Pfam" id="PF00930"/>
    </source>
</evidence>
<dbReference type="OMA" id="NYDMHIF"/>
<dbReference type="RefSeq" id="XP_001645026.1">
    <property type="nucleotide sequence ID" value="XM_001644976.1"/>
</dbReference>
<dbReference type="AlphaFoldDB" id="A7TKQ6"/>
<accession>A7TKQ6</accession>
<dbReference type="Pfam" id="PF00930">
    <property type="entry name" value="DPPIV_N"/>
    <property type="match status" value="1"/>
</dbReference>
<dbReference type="FunCoup" id="A7TKQ6">
    <property type="interactions" value="326"/>
</dbReference>
<comment type="similarity">
    <text evidence="1">Belongs to the peptidase S9B family.</text>
</comment>
<evidence type="ECO:0000256" key="2">
    <source>
        <dbReference type="ARBA" id="ARBA00022438"/>
    </source>
</evidence>
<dbReference type="MEROPS" id="S09.005"/>
<dbReference type="ESTHER" id="vanpo-a7tkq6">
    <property type="family name" value="DPP4N_Peptidase_S9"/>
</dbReference>
<dbReference type="STRING" id="436907.A7TKQ6"/>
<keyword evidence="6" id="KW-0325">Glycoprotein</keyword>
<keyword evidence="7" id="KW-0472">Membrane</keyword>
<keyword evidence="4" id="KW-0378">Hydrolase</keyword>
<protein>
    <recommendedName>
        <fullName evidence="12">Dipeptidyl aminopeptidase A</fullName>
    </recommendedName>
</protein>
<dbReference type="InterPro" id="IPR002469">
    <property type="entry name" value="Peptidase_S9B_N"/>
</dbReference>
<dbReference type="GO" id="GO:0007323">
    <property type="term" value="P:peptide pheromone maturation"/>
    <property type="evidence" value="ECO:0007669"/>
    <property type="project" value="EnsemblFungi"/>
</dbReference>
<sequence>MTSSKTHKRKNSHLFLQRQDSSMSISDIHLQNMNTNSNETSDAMNQPRLNMDLESLTNESDPPRDQSWNGFSWDRTVLHKKFKNKKWRNTLLMGFFSVSTLLFIVLYISNISADTTVIKPDNGSTQLNNKRTFSINDVMNGDFIQGETSFRFIRPPHLLKTHSEDPGLYFTVEILNDQRTIVAKHLYDDFYRPITPTTFTYNDKEYLVESIEIDYSLKSAIIGTNIEKQFRHSSIGNYFLKDIETGAVKPLSLGDSDQVSNTENNLLKFSYVHYSPSYNYIYVVLNNDLYIQGTRSSKLNRVTFDGSVDIMNAKPDWVYEEEVLGSEKAIWWAEDDSKFVYARFNDTLTPSYDFPLYTPNGQYSTMNSIKYPKPGKNNAKVDLFMFDIESSVIYAVKSDNSEDKLADGTIVYDASWIGPKSFLFKTTDRTSKRLKVNVYTVGEPRLKVPRSVNADTFNGWIEKTKDILVIPPNESVGRKDYGYVDVQASADGYNHLFYFSSANEVEGKQLTSGNWEITGDNLAFEFETNKIFFTSNKAHPMTQQLYAIELSAGESGEMITLQDPNKNLDYYSFDLSSSCRYAISRYLGPDIPYTRVGELADVLSHTGEVHEDNVLGLTDNSSLNKTLEKVDLPITSYNSMVLDDGIEINYVEIRPAKMSSRRKYPLLVNVYGGPGSQTFTTRNTILFEQSVSSGLDAIVLQIEPRGTGGKGWSFRSWARRKIGYWEPRDVTAVTKKFIETHQQEINMDKVAIWGWSYGGFTTLKTIEYDQGNTFKYAMAVAPVTDWVYYDSIYTERYMGYPTENLEGYNEISLVKDVKPFGNINRFLLVHGTADDNVHIQNTYNFVDKLDLDEIDNYDMQIYPDSNHSIMHHNALKMVYKRLYDWLDNAFSDQFDQQ</sequence>
<dbReference type="InParanoid" id="A7TKQ6"/>
<keyword evidence="7" id="KW-1133">Transmembrane helix</keyword>